<feature type="non-terminal residue" evidence="1">
    <location>
        <position position="1"/>
    </location>
</feature>
<accession>X1RKC9</accession>
<comment type="caution">
    <text evidence="1">The sequence shown here is derived from an EMBL/GenBank/DDBJ whole genome shotgun (WGS) entry which is preliminary data.</text>
</comment>
<protein>
    <submittedName>
        <fullName evidence="1">Uncharacterized protein</fullName>
    </submittedName>
</protein>
<proteinExistence type="predicted"/>
<dbReference type="SUPFAM" id="SSF52317">
    <property type="entry name" value="Class I glutamine amidotransferase-like"/>
    <property type="match status" value="1"/>
</dbReference>
<name>X1RKC9_9ZZZZ</name>
<dbReference type="AlphaFoldDB" id="X1RKC9"/>
<dbReference type="InterPro" id="IPR029062">
    <property type="entry name" value="Class_I_gatase-like"/>
</dbReference>
<dbReference type="Gene3D" id="3.40.50.880">
    <property type="match status" value="1"/>
</dbReference>
<reference evidence="1" key="1">
    <citation type="journal article" date="2014" name="Front. Microbiol.">
        <title>High frequency of phylogenetically diverse reductive dehalogenase-homologous genes in deep subseafloor sedimentary metagenomes.</title>
        <authorList>
            <person name="Kawai M."/>
            <person name="Futagami T."/>
            <person name="Toyoda A."/>
            <person name="Takaki Y."/>
            <person name="Nishi S."/>
            <person name="Hori S."/>
            <person name="Arai W."/>
            <person name="Tsubouchi T."/>
            <person name="Morono Y."/>
            <person name="Uchiyama I."/>
            <person name="Ito T."/>
            <person name="Fujiyama A."/>
            <person name="Inagaki F."/>
            <person name="Takami H."/>
        </authorList>
    </citation>
    <scope>NUCLEOTIDE SEQUENCE</scope>
    <source>
        <strain evidence="1">Expedition CK06-06</strain>
    </source>
</reference>
<organism evidence="1">
    <name type="scientific">marine sediment metagenome</name>
    <dbReference type="NCBI Taxonomy" id="412755"/>
    <lineage>
        <taxon>unclassified sequences</taxon>
        <taxon>metagenomes</taxon>
        <taxon>ecological metagenomes</taxon>
    </lineage>
</organism>
<gene>
    <name evidence="1" type="ORF">S12H4_24747</name>
</gene>
<sequence>AEHNELFKVLGTAINTEEDSGEQPAIFVGSYGKGRIFHMILGHDETALRNAGFQTLILRAAEWASTGQVSIPF</sequence>
<evidence type="ECO:0000313" key="1">
    <source>
        <dbReference type="EMBL" id="GAI81078.1"/>
    </source>
</evidence>
<dbReference type="EMBL" id="BARW01013547">
    <property type="protein sequence ID" value="GAI81078.1"/>
    <property type="molecule type" value="Genomic_DNA"/>
</dbReference>